<dbReference type="PANTHER" id="PTHR23235">
    <property type="entry name" value="KRUEPPEL-LIKE TRANSCRIPTION FACTOR"/>
    <property type="match status" value="1"/>
</dbReference>
<dbReference type="PROSITE" id="PS50157">
    <property type="entry name" value="ZINC_FINGER_C2H2_2"/>
    <property type="match status" value="2"/>
</dbReference>
<keyword evidence="9" id="KW-1185">Reference proteome</keyword>
<organism evidence="8 9">
    <name type="scientific">Meganyctiphanes norvegica</name>
    <name type="common">Northern krill</name>
    <name type="synonym">Thysanopoda norvegica</name>
    <dbReference type="NCBI Taxonomy" id="48144"/>
    <lineage>
        <taxon>Eukaryota</taxon>
        <taxon>Metazoa</taxon>
        <taxon>Ecdysozoa</taxon>
        <taxon>Arthropoda</taxon>
        <taxon>Crustacea</taxon>
        <taxon>Multicrustacea</taxon>
        <taxon>Malacostraca</taxon>
        <taxon>Eumalacostraca</taxon>
        <taxon>Eucarida</taxon>
        <taxon>Euphausiacea</taxon>
        <taxon>Euphausiidae</taxon>
        <taxon>Meganyctiphanes</taxon>
    </lineage>
</organism>
<dbReference type="Gene3D" id="3.30.160.60">
    <property type="entry name" value="Classic Zinc Finger"/>
    <property type="match status" value="2"/>
</dbReference>
<name>A0AAV2PJB7_MEGNR</name>
<dbReference type="PANTHER" id="PTHR23235:SF142">
    <property type="entry name" value="ZINC FINGER PROTEIN 384"/>
    <property type="match status" value="1"/>
</dbReference>
<dbReference type="FunFam" id="3.30.160.60:FF:002069">
    <property type="entry name" value="Uncharacterized protein"/>
    <property type="match status" value="1"/>
</dbReference>
<feature type="domain" description="C2H2-type" evidence="7">
    <location>
        <begin position="63"/>
        <end position="90"/>
    </location>
</feature>
<dbReference type="GO" id="GO:0000981">
    <property type="term" value="F:DNA-binding transcription factor activity, RNA polymerase II-specific"/>
    <property type="evidence" value="ECO:0007669"/>
    <property type="project" value="TreeGrafter"/>
</dbReference>
<dbReference type="AlphaFoldDB" id="A0AAV2PJB7"/>
<dbReference type="SMART" id="SM00355">
    <property type="entry name" value="ZnF_C2H2"/>
    <property type="match status" value="2"/>
</dbReference>
<gene>
    <name evidence="8" type="ORF">MNOR_LOCUS483</name>
</gene>
<keyword evidence="3 6" id="KW-0863">Zinc-finger</keyword>
<comment type="caution">
    <text evidence="8">The sequence shown here is derived from an EMBL/GenBank/DDBJ whole genome shotgun (WGS) entry which is preliminary data.</text>
</comment>
<reference evidence="8 9" key="1">
    <citation type="submission" date="2024-05" db="EMBL/GenBank/DDBJ databases">
        <authorList>
            <person name="Wallberg A."/>
        </authorList>
    </citation>
    <scope>NUCLEOTIDE SEQUENCE [LARGE SCALE GENOMIC DNA]</scope>
</reference>
<keyword evidence="2" id="KW-0677">Repeat</keyword>
<feature type="domain" description="C2H2-type" evidence="7">
    <location>
        <begin position="35"/>
        <end position="62"/>
    </location>
</feature>
<dbReference type="SUPFAM" id="SSF57667">
    <property type="entry name" value="beta-beta-alpha zinc fingers"/>
    <property type="match status" value="2"/>
</dbReference>
<evidence type="ECO:0000256" key="5">
    <source>
        <dbReference type="ARBA" id="ARBA00023242"/>
    </source>
</evidence>
<evidence type="ECO:0000256" key="1">
    <source>
        <dbReference type="ARBA" id="ARBA00022723"/>
    </source>
</evidence>
<evidence type="ECO:0000256" key="2">
    <source>
        <dbReference type="ARBA" id="ARBA00022737"/>
    </source>
</evidence>
<evidence type="ECO:0000313" key="8">
    <source>
        <dbReference type="EMBL" id="CAL4059361.1"/>
    </source>
</evidence>
<protein>
    <recommendedName>
        <fullName evidence="7">C2H2-type domain-containing protein</fullName>
    </recommendedName>
</protein>
<feature type="non-terminal residue" evidence="8">
    <location>
        <position position="117"/>
    </location>
</feature>
<keyword evidence="1" id="KW-0479">Metal-binding</keyword>
<evidence type="ECO:0000256" key="3">
    <source>
        <dbReference type="ARBA" id="ARBA00022771"/>
    </source>
</evidence>
<dbReference type="Proteomes" id="UP001497623">
    <property type="component" value="Unassembled WGS sequence"/>
</dbReference>
<proteinExistence type="predicted"/>
<evidence type="ECO:0000313" key="9">
    <source>
        <dbReference type="Proteomes" id="UP001497623"/>
    </source>
</evidence>
<dbReference type="GO" id="GO:0008270">
    <property type="term" value="F:zinc ion binding"/>
    <property type="evidence" value="ECO:0007669"/>
    <property type="project" value="UniProtKB-KW"/>
</dbReference>
<dbReference type="InterPro" id="IPR036236">
    <property type="entry name" value="Znf_C2H2_sf"/>
</dbReference>
<evidence type="ECO:0000256" key="4">
    <source>
        <dbReference type="ARBA" id="ARBA00022833"/>
    </source>
</evidence>
<sequence>MNRFLKMVVIGGELRTVYESSSGSKADMIHKGKSFCCPYCSYQAYQKCDLEKHIRTHTGEKPYACKYCSFRSAQSCHLRRHMRIHTGEKSIVCQFCSFRTAYSDSMKHHVCRFQNNK</sequence>
<dbReference type="EMBL" id="CAXKWB010000105">
    <property type="protein sequence ID" value="CAL4059361.1"/>
    <property type="molecule type" value="Genomic_DNA"/>
</dbReference>
<keyword evidence="4" id="KW-0862">Zinc</keyword>
<accession>A0AAV2PJB7</accession>
<evidence type="ECO:0000256" key="6">
    <source>
        <dbReference type="PROSITE-ProRule" id="PRU00042"/>
    </source>
</evidence>
<dbReference type="InterPro" id="IPR013087">
    <property type="entry name" value="Znf_C2H2_type"/>
</dbReference>
<evidence type="ECO:0000259" key="7">
    <source>
        <dbReference type="PROSITE" id="PS50157"/>
    </source>
</evidence>
<dbReference type="GO" id="GO:0000978">
    <property type="term" value="F:RNA polymerase II cis-regulatory region sequence-specific DNA binding"/>
    <property type="evidence" value="ECO:0007669"/>
    <property type="project" value="TreeGrafter"/>
</dbReference>
<keyword evidence="5" id="KW-0539">Nucleus</keyword>